<dbReference type="Proteomes" id="UP000228976">
    <property type="component" value="Unassembled WGS sequence"/>
</dbReference>
<dbReference type="PROSITE" id="PS50850">
    <property type="entry name" value="MFS"/>
    <property type="match status" value="1"/>
</dbReference>
<dbReference type="EMBL" id="MWWU01000002">
    <property type="protein sequence ID" value="OZG55816.1"/>
    <property type="molecule type" value="Genomic_DNA"/>
</dbReference>
<evidence type="ECO:0000256" key="4">
    <source>
        <dbReference type="ARBA" id="ARBA00023136"/>
    </source>
</evidence>
<dbReference type="Gene3D" id="1.20.1250.20">
    <property type="entry name" value="MFS general substrate transporter like domains"/>
    <property type="match status" value="1"/>
</dbReference>
<feature type="transmembrane region" description="Helical" evidence="5">
    <location>
        <begin position="228"/>
        <end position="255"/>
    </location>
</feature>
<dbReference type="PANTHER" id="PTHR23508:SF10">
    <property type="entry name" value="CARBOXYLIC ACID TRANSPORTER PROTEIN HOMOLOG"/>
    <property type="match status" value="1"/>
</dbReference>
<sequence>MNEEKKNTQAKLSFADMTKQQRWVVASTSSGFLLENMDIMFLSFSLTMIIASLGISKAEAGLISTITNLGMLAGGLIFGILGDKLGRVRTFSHTIWIFAIATALTFFAHNIWLLYILRFLAGVGAGGEYGVGMAMIAENFTHRYMGRLTSLAAIGGQVGSILAALLAAWILPTFGWNALYLVGIVPVILIWFVRRHVKESDTFLEAQKQAQEATAHHDASHKISFSRLFATPALAAQTIGLTIMAIIQIAGYFGLMNWLPSIAQARLNLSVTKSSLWMIATIIGMSLGMVVFGWVMDKFGPRWSFGIFLLGSACVMFSLLSVNNMVQLLLAGALIGFFSNGMFGGYGTVISLLYPTEIRSTANNMIMNIGRAVGGFSSLAIGAMMDAFNNLWIVMGSLAGMYVLSFLVMVSLPGIKRLTALKAQARKGQEDAQVGLAVETA</sequence>
<feature type="transmembrane region" description="Helical" evidence="5">
    <location>
        <begin position="176"/>
        <end position="193"/>
    </location>
</feature>
<dbReference type="Pfam" id="PF07690">
    <property type="entry name" value="MFS_1"/>
    <property type="match status" value="1"/>
</dbReference>
<dbReference type="PANTHER" id="PTHR23508">
    <property type="entry name" value="CARBOXYLIC ACID TRANSPORTER PROTEIN HOMOLOG"/>
    <property type="match status" value="1"/>
</dbReference>
<dbReference type="InterPro" id="IPR011701">
    <property type="entry name" value="MFS"/>
</dbReference>
<feature type="transmembrane region" description="Helical" evidence="5">
    <location>
        <begin position="94"/>
        <end position="113"/>
    </location>
</feature>
<feature type="domain" description="Major facilitator superfamily (MFS) profile" evidence="6">
    <location>
        <begin position="24"/>
        <end position="417"/>
    </location>
</feature>
<evidence type="ECO:0000313" key="7">
    <source>
        <dbReference type="EMBL" id="OZG55816.1"/>
    </source>
</evidence>
<feature type="transmembrane region" description="Helical" evidence="5">
    <location>
        <begin position="39"/>
        <end position="56"/>
    </location>
</feature>
<dbReference type="OrthoDB" id="9787026at2"/>
<evidence type="ECO:0000256" key="5">
    <source>
        <dbReference type="SAM" id="Phobius"/>
    </source>
</evidence>
<comment type="caution">
    <text evidence="7">The sequence shown here is derived from an EMBL/GenBank/DDBJ whole genome shotgun (WGS) entry which is preliminary data.</text>
</comment>
<feature type="transmembrane region" description="Helical" evidence="5">
    <location>
        <begin position="328"/>
        <end position="354"/>
    </location>
</feature>
<dbReference type="InterPro" id="IPR036259">
    <property type="entry name" value="MFS_trans_sf"/>
</dbReference>
<feature type="transmembrane region" description="Helical" evidence="5">
    <location>
        <begin position="303"/>
        <end position="322"/>
    </location>
</feature>
<evidence type="ECO:0000256" key="3">
    <source>
        <dbReference type="ARBA" id="ARBA00022989"/>
    </source>
</evidence>
<feature type="transmembrane region" description="Helical" evidence="5">
    <location>
        <begin position="62"/>
        <end position="82"/>
    </location>
</feature>
<keyword evidence="8" id="KW-1185">Reference proteome</keyword>
<dbReference type="SUPFAM" id="SSF103473">
    <property type="entry name" value="MFS general substrate transporter"/>
    <property type="match status" value="1"/>
</dbReference>
<dbReference type="InterPro" id="IPR020846">
    <property type="entry name" value="MFS_dom"/>
</dbReference>
<name>A0A261FA77_9BIFI</name>
<organism evidence="7 8">
    <name type="scientific">Aeriscardovia aeriphila</name>
    <dbReference type="NCBI Taxonomy" id="218139"/>
    <lineage>
        <taxon>Bacteria</taxon>
        <taxon>Bacillati</taxon>
        <taxon>Actinomycetota</taxon>
        <taxon>Actinomycetes</taxon>
        <taxon>Bifidobacteriales</taxon>
        <taxon>Bifidobacteriaceae</taxon>
        <taxon>Aeriscardovia</taxon>
    </lineage>
</organism>
<keyword evidence="2 5" id="KW-0812">Transmembrane</keyword>
<feature type="transmembrane region" description="Helical" evidence="5">
    <location>
        <begin position="119"/>
        <end position="136"/>
    </location>
</feature>
<evidence type="ECO:0000256" key="1">
    <source>
        <dbReference type="ARBA" id="ARBA00004651"/>
    </source>
</evidence>
<reference evidence="7 8" key="1">
    <citation type="journal article" date="2017" name="BMC Genomics">
        <title>Comparative genomic and phylogenomic analyses of the Bifidobacteriaceae family.</title>
        <authorList>
            <person name="Lugli G.A."/>
            <person name="Milani C."/>
            <person name="Turroni F."/>
            <person name="Duranti S."/>
            <person name="Mancabelli L."/>
            <person name="Mangifesta M."/>
            <person name="Ferrario C."/>
            <person name="Modesto M."/>
            <person name="Mattarelli P."/>
            <person name="Jiri K."/>
            <person name="van Sinderen D."/>
            <person name="Ventura M."/>
        </authorList>
    </citation>
    <scope>NUCLEOTIDE SEQUENCE [LARGE SCALE GENOMIC DNA]</scope>
    <source>
        <strain evidence="7 8">LMG 21773</strain>
    </source>
</reference>
<dbReference type="RefSeq" id="WP_094689429.1">
    <property type="nucleotide sequence ID" value="NZ_JACBYZ010000001.1"/>
</dbReference>
<evidence type="ECO:0000259" key="6">
    <source>
        <dbReference type="PROSITE" id="PS50850"/>
    </source>
</evidence>
<keyword evidence="3 5" id="KW-1133">Transmembrane helix</keyword>
<accession>A0A261FA77</accession>
<feature type="transmembrane region" description="Helical" evidence="5">
    <location>
        <begin position="391"/>
        <end position="412"/>
    </location>
</feature>
<dbReference type="GO" id="GO:0005886">
    <property type="term" value="C:plasma membrane"/>
    <property type="evidence" value="ECO:0007669"/>
    <property type="project" value="UniProtKB-SubCell"/>
</dbReference>
<evidence type="ECO:0000313" key="8">
    <source>
        <dbReference type="Proteomes" id="UP000228976"/>
    </source>
</evidence>
<dbReference type="GO" id="GO:0046943">
    <property type="term" value="F:carboxylic acid transmembrane transporter activity"/>
    <property type="evidence" value="ECO:0007669"/>
    <property type="project" value="TreeGrafter"/>
</dbReference>
<feature type="transmembrane region" description="Helical" evidence="5">
    <location>
        <begin position="366"/>
        <end position="385"/>
    </location>
</feature>
<comment type="subcellular location">
    <subcellularLocation>
        <location evidence="1">Cell membrane</location>
        <topology evidence="1">Multi-pass membrane protein</topology>
    </subcellularLocation>
</comment>
<dbReference type="AlphaFoldDB" id="A0A261FA77"/>
<proteinExistence type="predicted"/>
<feature type="transmembrane region" description="Helical" evidence="5">
    <location>
        <begin position="275"/>
        <end position="296"/>
    </location>
</feature>
<protein>
    <submittedName>
        <fullName evidence="7">MFS transporter</fullName>
    </submittedName>
</protein>
<feature type="transmembrane region" description="Helical" evidence="5">
    <location>
        <begin position="148"/>
        <end position="170"/>
    </location>
</feature>
<keyword evidence="4 5" id="KW-0472">Membrane</keyword>
<gene>
    <name evidence="7" type="ORF">AEAE_0304</name>
</gene>
<evidence type="ECO:0000256" key="2">
    <source>
        <dbReference type="ARBA" id="ARBA00022692"/>
    </source>
</evidence>